<comment type="subunit">
    <text evidence="2 5">Homopentamer.</text>
</comment>
<dbReference type="AlphaFoldDB" id="A0A4U2Z9S7"/>
<keyword evidence="5" id="KW-0964">Secreted</keyword>
<dbReference type="GO" id="GO:0009424">
    <property type="term" value="C:bacterial-type flagellum hook"/>
    <property type="evidence" value="ECO:0007669"/>
    <property type="project" value="UniProtKB-UniRule"/>
</dbReference>
<dbReference type="OrthoDB" id="1530at2"/>
<evidence type="ECO:0000256" key="3">
    <source>
        <dbReference type="ARBA" id="ARBA00023054"/>
    </source>
</evidence>
<comment type="similarity">
    <text evidence="1 5">Belongs to the FliD family.</text>
</comment>
<dbReference type="EMBL" id="SZPX01000001">
    <property type="protein sequence ID" value="TKI71039.1"/>
    <property type="molecule type" value="Genomic_DNA"/>
</dbReference>
<comment type="caution">
    <text evidence="8">The sequence shown here is derived from an EMBL/GenBank/DDBJ whole genome shotgun (WGS) entry which is preliminary data.</text>
</comment>
<evidence type="ECO:0000256" key="4">
    <source>
        <dbReference type="ARBA" id="ARBA00023143"/>
    </source>
</evidence>
<evidence type="ECO:0000259" key="7">
    <source>
        <dbReference type="Pfam" id="PF07195"/>
    </source>
</evidence>
<evidence type="ECO:0000256" key="2">
    <source>
        <dbReference type="ARBA" id="ARBA00011255"/>
    </source>
</evidence>
<keyword evidence="9" id="KW-1185">Reference proteome</keyword>
<keyword evidence="8" id="KW-0282">Flagellum</keyword>
<dbReference type="Pfam" id="PF07195">
    <property type="entry name" value="FliD_C"/>
    <property type="match status" value="1"/>
</dbReference>
<dbReference type="Pfam" id="PF02465">
    <property type="entry name" value="FliD_N"/>
    <property type="match status" value="1"/>
</dbReference>
<keyword evidence="8" id="KW-0966">Cell projection</keyword>
<evidence type="ECO:0000313" key="9">
    <source>
        <dbReference type="Proteomes" id="UP000309561"/>
    </source>
</evidence>
<evidence type="ECO:0000256" key="1">
    <source>
        <dbReference type="ARBA" id="ARBA00009764"/>
    </source>
</evidence>
<dbReference type="InterPro" id="IPR003481">
    <property type="entry name" value="FliD_N"/>
</dbReference>
<name>A0A4U2Z9S7_9BACT</name>
<gene>
    <name evidence="8" type="ORF">FCU45_01225</name>
</gene>
<dbReference type="PANTHER" id="PTHR30288">
    <property type="entry name" value="FLAGELLAR CAP/ASSEMBLY PROTEIN FLID"/>
    <property type="match status" value="1"/>
</dbReference>
<feature type="domain" description="Flagellar hook-associated protein 2 N-terminal" evidence="6">
    <location>
        <begin position="10"/>
        <end position="106"/>
    </location>
</feature>
<evidence type="ECO:0000259" key="6">
    <source>
        <dbReference type="Pfam" id="PF02465"/>
    </source>
</evidence>
<evidence type="ECO:0000313" key="8">
    <source>
        <dbReference type="EMBL" id="TKI71039.1"/>
    </source>
</evidence>
<dbReference type="GO" id="GO:0071973">
    <property type="term" value="P:bacterial-type flagellum-dependent cell motility"/>
    <property type="evidence" value="ECO:0007669"/>
    <property type="project" value="TreeGrafter"/>
</dbReference>
<organism evidence="8 9">
    <name type="scientific">Sulfurimonas crateris</name>
    <dbReference type="NCBI Taxonomy" id="2574727"/>
    <lineage>
        <taxon>Bacteria</taxon>
        <taxon>Pseudomonadati</taxon>
        <taxon>Campylobacterota</taxon>
        <taxon>Epsilonproteobacteria</taxon>
        <taxon>Campylobacterales</taxon>
        <taxon>Sulfurimonadaceae</taxon>
        <taxon>Sulfurimonas</taxon>
    </lineage>
</organism>
<dbReference type="GO" id="GO:0007155">
    <property type="term" value="P:cell adhesion"/>
    <property type="evidence" value="ECO:0007669"/>
    <property type="project" value="InterPro"/>
</dbReference>
<accession>A0A4U2Z9S7</accession>
<dbReference type="GO" id="GO:0005576">
    <property type="term" value="C:extracellular region"/>
    <property type="evidence" value="ECO:0007669"/>
    <property type="project" value="UniProtKB-SubCell"/>
</dbReference>
<feature type="domain" description="Flagellar hook-associated protein 2 C-terminal" evidence="7">
    <location>
        <begin position="211"/>
        <end position="437"/>
    </location>
</feature>
<keyword evidence="3" id="KW-0175">Coiled coil</keyword>
<protein>
    <recommendedName>
        <fullName evidence="5">Flagellar hook-associated protein 2</fullName>
        <shortName evidence="5">HAP2</shortName>
    </recommendedName>
    <alternativeName>
        <fullName evidence="5">Flagellar cap protein</fullName>
    </alternativeName>
</protein>
<dbReference type="InterPro" id="IPR040026">
    <property type="entry name" value="FliD"/>
</dbReference>
<reference evidence="8 9" key="1">
    <citation type="submission" date="2019-04" db="EMBL/GenBank/DDBJ databases">
        <title>Sulfurimonas crateris sp. nov. a facultative anaerobic sulfur-oxidizing chemolithautotrophic bacterium isolated from a terrestrial mud vulcano.</title>
        <authorList>
            <person name="Ratnikova N.M."/>
            <person name="Slobodkin A.I."/>
            <person name="Merkel A.Y."/>
            <person name="Novikov A."/>
            <person name="Bonch-Osmolovskaya E.A."/>
            <person name="Slobodkina G.B."/>
        </authorList>
    </citation>
    <scope>NUCLEOTIDE SEQUENCE [LARGE SCALE GENOMIC DNA]</scope>
    <source>
        <strain evidence="8 9">SN118</strain>
    </source>
</reference>
<dbReference type="InterPro" id="IPR010809">
    <property type="entry name" value="FliD_C"/>
</dbReference>
<comment type="function">
    <text evidence="5">Required for morphogenesis and for the elongation of the flagellar filament by facilitating polymerization of the flagellin monomers at the tip of growing filament. Forms a capping structure, which prevents flagellin subunits (transported through the central channel of the flagellum) from leaking out without polymerization at the distal end.</text>
</comment>
<evidence type="ECO:0000256" key="5">
    <source>
        <dbReference type="RuleBase" id="RU362066"/>
    </source>
</evidence>
<dbReference type="PANTHER" id="PTHR30288:SF0">
    <property type="entry name" value="FLAGELLAR HOOK-ASSOCIATED PROTEIN 2"/>
    <property type="match status" value="1"/>
</dbReference>
<dbReference type="Proteomes" id="UP000309561">
    <property type="component" value="Unassembled WGS sequence"/>
</dbReference>
<dbReference type="RefSeq" id="WP_137011476.1">
    <property type="nucleotide sequence ID" value="NZ_SZPX01000001.1"/>
</dbReference>
<sequence length="454" mass="48751">MAISSLGVGSSILTQDVLDQLREADEAQFIRPVDLSITNENDKKKALELVDANMTNLIDSIDALKTPLLYDERTTSVAGTSVEVTAAANSDIQDFTLDVVNLATKQIEQSGTFASADEFVGSGGQINLNIDGQDFLIDYTATTTLTELKDLINDAAGEKVDATIVQISSGQFSLFVSSVDTGTTQDITISDVTGTLDSSLTTGLTAVQTGVDANFTFNGQPITRTSNNITDLITGLDITLKEVGSSTVSVAQDRDGIMTKIDSFVEKYNAAITELSKVTKSSTESDERGIFSSESTIKRMMRDIENMFSTVGGGVGTMSDFGFDVDKDGKMSVDKDVLNAKLDENSTNVEAFFSGGMFTNADGTQTEVSGVFNEMSVTVGQYTTYNATLDQFKDSINDRIGALEERKTSATERLDAKYEILAKQYAAYDAMIAKLNNASAMFTEMANTSNDYSS</sequence>
<proteinExistence type="inferred from homology"/>
<keyword evidence="4 5" id="KW-0975">Bacterial flagellum</keyword>
<comment type="subcellular location">
    <subcellularLocation>
        <location evidence="5">Secreted</location>
    </subcellularLocation>
    <subcellularLocation>
        <location evidence="5">Bacterial flagellum</location>
    </subcellularLocation>
</comment>
<keyword evidence="8" id="KW-0969">Cilium</keyword>
<dbReference type="GO" id="GO:0009421">
    <property type="term" value="C:bacterial-type flagellum filament cap"/>
    <property type="evidence" value="ECO:0007669"/>
    <property type="project" value="InterPro"/>
</dbReference>